<dbReference type="PANTHER" id="PTHR48050">
    <property type="entry name" value="STEROL 3-BETA-GLUCOSYLTRANSFERASE"/>
    <property type="match status" value="1"/>
</dbReference>
<evidence type="ECO:0000256" key="2">
    <source>
        <dbReference type="ARBA" id="ARBA00022679"/>
    </source>
</evidence>
<organism evidence="3 4">
    <name type="scientific">Candidatus Brachybacterium merdavium</name>
    <dbReference type="NCBI Taxonomy" id="2838513"/>
    <lineage>
        <taxon>Bacteria</taxon>
        <taxon>Bacillati</taxon>
        <taxon>Actinomycetota</taxon>
        <taxon>Actinomycetes</taxon>
        <taxon>Micrococcales</taxon>
        <taxon>Dermabacteraceae</taxon>
        <taxon>Brachybacterium</taxon>
    </lineage>
</organism>
<dbReference type="PANTHER" id="PTHR48050:SF13">
    <property type="entry name" value="STEROL 3-BETA-GLUCOSYLTRANSFERASE UGT80A2"/>
    <property type="match status" value="1"/>
</dbReference>
<keyword evidence="2" id="KW-0808">Transferase</keyword>
<name>A0A9D2LDJ0_9MICO</name>
<dbReference type="GO" id="GO:0017000">
    <property type="term" value="P:antibiotic biosynthetic process"/>
    <property type="evidence" value="ECO:0007669"/>
    <property type="project" value="UniProtKB-ARBA"/>
</dbReference>
<evidence type="ECO:0008006" key="5">
    <source>
        <dbReference type="Google" id="ProtNLM"/>
    </source>
</evidence>
<evidence type="ECO:0000313" key="4">
    <source>
        <dbReference type="Proteomes" id="UP000823823"/>
    </source>
</evidence>
<dbReference type="EMBL" id="DWZH01000068">
    <property type="protein sequence ID" value="HJB10659.1"/>
    <property type="molecule type" value="Genomic_DNA"/>
</dbReference>
<dbReference type="InterPro" id="IPR050426">
    <property type="entry name" value="Glycosyltransferase_28"/>
</dbReference>
<dbReference type="GO" id="GO:0008194">
    <property type="term" value="F:UDP-glycosyltransferase activity"/>
    <property type="evidence" value="ECO:0007669"/>
    <property type="project" value="InterPro"/>
</dbReference>
<dbReference type="AlphaFoldDB" id="A0A9D2LDJ0"/>
<reference evidence="3" key="2">
    <citation type="submission" date="2021-04" db="EMBL/GenBank/DDBJ databases">
        <authorList>
            <person name="Gilroy R."/>
        </authorList>
    </citation>
    <scope>NUCLEOTIDE SEQUENCE</scope>
    <source>
        <strain evidence="3">ChiHjej13B12-24818</strain>
    </source>
</reference>
<dbReference type="InterPro" id="IPR002213">
    <property type="entry name" value="UDP_glucos_trans"/>
</dbReference>
<dbReference type="Proteomes" id="UP000823823">
    <property type="component" value="Unassembled WGS sequence"/>
</dbReference>
<dbReference type="SUPFAM" id="SSF53756">
    <property type="entry name" value="UDP-Glycosyltransferase/glycogen phosphorylase"/>
    <property type="match status" value="1"/>
</dbReference>
<dbReference type="Pfam" id="PF00201">
    <property type="entry name" value="UDPGT"/>
    <property type="match status" value="1"/>
</dbReference>
<dbReference type="CDD" id="cd03784">
    <property type="entry name" value="GT1_Gtf-like"/>
    <property type="match status" value="1"/>
</dbReference>
<dbReference type="InterPro" id="IPR006326">
    <property type="entry name" value="UDPGT_MGT-like"/>
</dbReference>
<dbReference type="NCBIfam" id="TIGR01426">
    <property type="entry name" value="MGT"/>
    <property type="match status" value="1"/>
</dbReference>
<dbReference type="GO" id="GO:0016758">
    <property type="term" value="F:hexosyltransferase activity"/>
    <property type="evidence" value="ECO:0007669"/>
    <property type="project" value="InterPro"/>
</dbReference>
<comment type="caution">
    <text evidence="3">The sequence shown here is derived from an EMBL/GenBank/DDBJ whole genome shotgun (WGS) entry which is preliminary data.</text>
</comment>
<gene>
    <name evidence="3" type="ORF">H9786_09045</name>
</gene>
<dbReference type="FunFam" id="3.40.50.2000:FF:000072">
    <property type="entry name" value="Glycosyl transferase"/>
    <property type="match status" value="1"/>
</dbReference>
<evidence type="ECO:0000313" key="3">
    <source>
        <dbReference type="EMBL" id="HJB10659.1"/>
    </source>
</evidence>
<comment type="similarity">
    <text evidence="1">Belongs to the UDP-glycosyltransferase family.</text>
</comment>
<reference evidence="3" key="1">
    <citation type="journal article" date="2021" name="PeerJ">
        <title>Extensive microbial diversity within the chicken gut microbiome revealed by metagenomics and culture.</title>
        <authorList>
            <person name="Gilroy R."/>
            <person name="Ravi A."/>
            <person name="Getino M."/>
            <person name="Pursley I."/>
            <person name="Horton D.L."/>
            <person name="Alikhan N.F."/>
            <person name="Baker D."/>
            <person name="Gharbi K."/>
            <person name="Hall N."/>
            <person name="Watson M."/>
            <person name="Adriaenssens E.M."/>
            <person name="Foster-Nyarko E."/>
            <person name="Jarju S."/>
            <person name="Secka A."/>
            <person name="Antonio M."/>
            <person name="Oren A."/>
            <person name="Chaudhuri R.R."/>
            <person name="La Ragione R."/>
            <person name="Hildebrand F."/>
            <person name="Pallen M.J."/>
        </authorList>
    </citation>
    <scope>NUCLEOTIDE SEQUENCE</scope>
    <source>
        <strain evidence="3">ChiHjej13B12-24818</strain>
    </source>
</reference>
<proteinExistence type="inferred from homology"/>
<evidence type="ECO:0000256" key="1">
    <source>
        <dbReference type="ARBA" id="ARBA00009995"/>
    </source>
</evidence>
<accession>A0A9D2LDJ0</accession>
<sequence length="415" mass="44420">MTRIVFTAMPASGHVNPSAPLVRELIHRGFDVEFYATEQFRPLAESLGAEFRAYPEDTISSAVIAKATIEGGSTKVVQRLLESTPTLLEFLQSQLHEDPPDAVMFDSNALWGRMLATSLDRPAISLMTTMFVGSATLRALRARELLSAVRESVTAVPGTLRARRRLLRGVDPGLLPASPVFPTRGELTLFPIPEWMQAPDPRRDASCHFVGPSIEAAARTEESDPDLEAVLSGADPLVVVSLGTLHAGGQDFFRSCIEAFAPLPANVLLAVGVSTDPAVLGQAPSNIIVRRVIPQLEALRHAAVFVTHGGMNSVLEALHFGVPMVVIPQQVEQLLIGLTVADRGAGCVLRPHLSRRGIPTGQLSAAVESLLHEPSYTACARSLAATLHEGGGAETAADHVERLLGTDSRQSRTAR</sequence>
<dbReference type="Gene3D" id="3.40.50.2000">
    <property type="entry name" value="Glycogen Phosphorylase B"/>
    <property type="match status" value="2"/>
</dbReference>
<protein>
    <recommendedName>
        <fullName evidence="5">Glycosyl transferase</fullName>
    </recommendedName>
</protein>